<evidence type="ECO:0000313" key="2">
    <source>
        <dbReference type="EMBL" id="KFI18689.1"/>
    </source>
</evidence>
<organism evidence="2 3">
    <name type="scientific">Nitrosococcus oceani C-27</name>
    <dbReference type="NCBI Taxonomy" id="314279"/>
    <lineage>
        <taxon>Bacteria</taxon>
        <taxon>Pseudomonadati</taxon>
        <taxon>Pseudomonadota</taxon>
        <taxon>Gammaproteobacteria</taxon>
        <taxon>Chromatiales</taxon>
        <taxon>Chromatiaceae</taxon>
        <taxon>Nitrosococcus</taxon>
    </lineage>
</organism>
<gene>
    <name evidence="2" type="ORF">IB75_12955</name>
</gene>
<dbReference type="Proteomes" id="UP000028839">
    <property type="component" value="Unassembled WGS sequence"/>
</dbReference>
<dbReference type="Gene3D" id="3.40.50.300">
    <property type="entry name" value="P-loop containing nucleotide triphosphate hydrolases"/>
    <property type="match status" value="1"/>
</dbReference>
<dbReference type="EMBL" id="JPGN01000075">
    <property type="protein sequence ID" value="KFI18689.1"/>
    <property type="molecule type" value="Genomic_DNA"/>
</dbReference>
<evidence type="ECO:0000313" key="3">
    <source>
        <dbReference type="Proteomes" id="UP000028839"/>
    </source>
</evidence>
<dbReference type="HOGENOM" id="CLU_166097_0_0_6"/>
<feature type="domain" description="Rad50/SbcC-type AAA" evidence="1">
    <location>
        <begin position="6"/>
        <end position="45"/>
    </location>
</feature>
<dbReference type="GO" id="GO:0016887">
    <property type="term" value="F:ATP hydrolysis activity"/>
    <property type="evidence" value="ECO:0007669"/>
    <property type="project" value="InterPro"/>
</dbReference>
<dbReference type="GO" id="GO:0006302">
    <property type="term" value="P:double-strand break repair"/>
    <property type="evidence" value="ECO:0007669"/>
    <property type="project" value="InterPro"/>
</dbReference>
<dbReference type="SUPFAM" id="SSF52540">
    <property type="entry name" value="P-loop containing nucleoside triphosphate hydrolases"/>
    <property type="match status" value="1"/>
</dbReference>
<dbReference type="OrthoDB" id="9815944at2"/>
<comment type="caution">
    <text evidence="2">The sequence shown here is derived from an EMBL/GenBank/DDBJ whole genome shotgun (WGS) entry which is preliminary data.</text>
</comment>
<dbReference type="InterPro" id="IPR038729">
    <property type="entry name" value="Rad50/SbcC_AAA"/>
</dbReference>
<name>A0A0E2YZQ1_9GAMM</name>
<proteinExistence type="predicted"/>
<evidence type="ECO:0000259" key="1">
    <source>
        <dbReference type="Pfam" id="PF13476"/>
    </source>
</evidence>
<dbReference type="AlphaFoldDB" id="A0A0E2YZQ1"/>
<protein>
    <recommendedName>
        <fullName evidence="1">Rad50/SbcC-type AAA domain-containing protein</fullName>
    </recommendedName>
</protein>
<accession>A0A0E2YZQ1</accession>
<dbReference type="Pfam" id="PF13476">
    <property type="entry name" value="AAA_23"/>
    <property type="match status" value="1"/>
</dbReference>
<sequence length="72" mass="8072">MQIEALEIENYCLFRNAKLSKLPPLTIVGGDNGSGKSMLFDVLSFLKEVLSQNVLQAVARYGRWVSRAGELW</sequence>
<reference evidence="2 3" key="1">
    <citation type="submission" date="2014-07" db="EMBL/GenBank/DDBJ databases">
        <title>Comparative analysis of Nitrosococcus oceani genome inventories of strains from Pacific and Atlantic gyres.</title>
        <authorList>
            <person name="Lim C.K."/>
            <person name="Wang L."/>
            <person name="Sayavedra-Soto L.A."/>
            <person name="Klotz M.G."/>
        </authorList>
    </citation>
    <scope>NUCLEOTIDE SEQUENCE [LARGE SCALE GENOMIC DNA]</scope>
    <source>
        <strain evidence="2 3">C-27</strain>
    </source>
</reference>
<dbReference type="InterPro" id="IPR027417">
    <property type="entry name" value="P-loop_NTPase"/>
</dbReference>